<proteinExistence type="predicted"/>
<dbReference type="CDD" id="cd09272">
    <property type="entry name" value="RNase_HI_RT_Ty1"/>
    <property type="match status" value="1"/>
</dbReference>
<keyword evidence="2" id="KW-1185">Reference proteome</keyword>
<evidence type="ECO:0000313" key="1">
    <source>
        <dbReference type="EMBL" id="KAG6536646.1"/>
    </source>
</evidence>
<name>A0A8J5I415_ZINOF</name>
<gene>
    <name evidence="1" type="ORF">ZIOFF_001704</name>
</gene>
<protein>
    <recommendedName>
        <fullName evidence="3">Retrovirus-related Pol polyprotein from transposon RE2</fullName>
    </recommendedName>
</protein>
<sequence>MDTPFTLHGFSDPDWAGDPDDRCSMGAFIIFLGANPVSWKSTKQCTVVCSSTEAEYHVIASAASEIQWIKSLLTDLLPPVTTFVVLFTDNLGVTYLSVNLVFHSRMKHLAIDYHFVRDLV</sequence>
<reference evidence="1 2" key="1">
    <citation type="submission" date="2020-08" db="EMBL/GenBank/DDBJ databases">
        <title>Plant Genome Project.</title>
        <authorList>
            <person name="Zhang R.-G."/>
        </authorList>
    </citation>
    <scope>NUCLEOTIDE SEQUENCE [LARGE SCALE GENOMIC DNA]</scope>
    <source>
        <tissue evidence="1">Rhizome</tissue>
    </source>
</reference>
<evidence type="ECO:0000313" key="2">
    <source>
        <dbReference type="Proteomes" id="UP000734854"/>
    </source>
</evidence>
<dbReference type="PANTHER" id="PTHR11439">
    <property type="entry name" value="GAG-POL-RELATED RETROTRANSPOSON"/>
    <property type="match status" value="1"/>
</dbReference>
<dbReference type="AlphaFoldDB" id="A0A8J5I415"/>
<evidence type="ECO:0008006" key="3">
    <source>
        <dbReference type="Google" id="ProtNLM"/>
    </source>
</evidence>
<dbReference type="EMBL" id="JACMSC010000001">
    <property type="protein sequence ID" value="KAG6536646.1"/>
    <property type="molecule type" value="Genomic_DNA"/>
</dbReference>
<comment type="caution">
    <text evidence="1">The sequence shown here is derived from an EMBL/GenBank/DDBJ whole genome shotgun (WGS) entry which is preliminary data.</text>
</comment>
<accession>A0A8J5I415</accession>
<dbReference type="PANTHER" id="PTHR11439:SF467">
    <property type="entry name" value="INTEGRASE CATALYTIC DOMAIN-CONTAINING PROTEIN"/>
    <property type="match status" value="1"/>
</dbReference>
<organism evidence="1 2">
    <name type="scientific">Zingiber officinale</name>
    <name type="common">Ginger</name>
    <name type="synonym">Amomum zingiber</name>
    <dbReference type="NCBI Taxonomy" id="94328"/>
    <lineage>
        <taxon>Eukaryota</taxon>
        <taxon>Viridiplantae</taxon>
        <taxon>Streptophyta</taxon>
        <taxon>Embryophyta</taxon>
        <taxon>Tracheophyta</taxon>
        <taxon>Spermatophyta</taxon>
        <taxon>Magnoliopsida</taxon>
        <taxon>Liliopsida</taxon>
        <taxon>Zingiberales</taxon>
        <taxon>Zingiberaceae</taxon>
        <taxon>Zingiber</taxon>
    </lineage>
</organism>
<dbReference type="Proteomes" id="UP000734854">
    <property type="component" value="Unassembled WGS sequence"/>
</dbReference>